<organism evidence="2 3">
    <name type="scientific">Schistosoma margrebowiei</name>
    <dbReference type="NCBI Taxonomy" id="48269"/>
    <lineage>
        <taxon>Eukaryota</taxon>
        <taxon>Metazoa</taxon>
        <taxon>Spiralia</taxon>
        <taxon>Lophotrochozoa</taxon>
        <taxon>Platyhelminthes</taxon>
        <taxon>Trematoda</taxon>
        <taxon>Digenea</taxon>
        <taxon>Strigeidida</taxon>
        <taxon>Schistosomatoidea</taxon>
        <taxon>Schistosomatidae</taxon>
        <taxon>Schistosoma</taxon>
    </lineage>
</organism>
<evidence type="ECO:0000313" key="2">
    <source>
        <dbReference type="EMBL" id="VDO66111.1"/>
    </source>
</evidence>
<dbReference type="Pfam" id="PF26215">
    <property type="entry name" value="HTH_animal"/>
    <property type="match status" value="1"/>
</dbReference>
<evidence type="ECO:0000259" key="1">
    <source>
        <dbReference type="Pfam" id="PF26215"/>
    </source>
</evidence>
<reference evidence="2 3" key="1">
    <citation type="submission" date="2018-11" db="EMBL/GenBank/DDBJ databases">
        <authorList>
            <consortium name="Pathogen Informatics"/>
        </authorList>
    </citation>
    <scope>NUCLEOTIDE SEQUENCE [LARGE SCALE GENOMIC DNA]</scope>
    <source>
        <strain evidence="2 3">Zambia</strain>
    </source>
</reference>
<dbReference type="EMBL" id="UZAI01001880">
    <property type="protein sequence ID" value="VDO66111.1"/>
    <property type="molecule type" value="Genomic_DNA"/>
</dbReference>
<feature type="domain" description="Helix-turn-helix" evidence="1">
    <location>
        <begin position="40"/>
        <end position="98"/>
    </location>
</feature>
<dbReference type="Proteomes" id="UP000277204">
    <property type="component" value="Unassembled WGS sequence"/>
</dbReference>
<protein>
    <recommendedName>
        <fullName evidence="1">Helix-turn-helix domain-containing protein</fullName>
    </recommendedName>
</protein>
<dbReference type="AlphaFoldDB" id="A0A183LNR3"/>
<accession>A0A183LNR3</accession>
<evidence type="ECO:0000313" key="3">
    <source>
        <dbReference type="Proteomes" id="UP000277204"/>
    </source>
</evidence>
<dbReference type="InterPro" id="IPR058912">
    <property type="entry name" value="HTH_animal"/>
</dbReference>
<gene>
    <name evidence="2" type="ORF">SMRZ_LOCUS5438</name>
</gene>
<sequence length="132" mass="15439">MLAYVHLVRIASIFYHCLEKRYLNGILNLYIYQKPTYSNRYVDFNSVHPFSAKILLALNLFRRGNKIITSEEDKQKEQKNVISILQFNDVPMKIIRSILKQDVSLRNNNNNSNEIPWTGTAVLPYHHGTKES</sequence>
<name>A0A183LNR3_9TREM</name>
<keyword evidence="3" id="KW-1185">Reference proteome</keyword>
<proteinExistence type="predicted"/>